<feature type="region of interest" description="Disordered" evidence="1">
    <location>
        <begin position="1174"/>
        <end position="1193"/>
    </location>
</feature>
<evidence type="ECO:0000256" key="1">
    <source>
        <dbReference type="SAM" id="MobiDB-lite"/>
    </source>
</evidence>
<sequence>MTTKYANLKPLTKDSSAISGPVAVLKWSHSIVEEHNFLNEYAAIENARSLALDLGSYNGVFSDTKPWTITSRTPSSRRSLGFASDVDVLMGLADEITMYKVTVPEFCLGNGIMPWSAGLLRGGDFAVPIQDTHEEHQHVPDDNSSMIHASGISSDTFETAPSSPTSVPAFNFGHDHPANARTGSQIPSWGRNILHLLEEEGVVEDEEDGPVIMVSSFYIDHETHRFHDEPRILRFDHDYEEWEADVRFIWEDMVDNQAPLDIVIVRPEPPHIPFRGTVATVIVHQHQRPDRAACLITAVHIMDPATTFRHSAHSTELLLPHARVRQLAGVDHICLQREEQGAGQCTVHIGHQLQPPAHDIAILHGLSLHIRIPSTLSIEEAEQNLCRRVQQNRRQQSGHSWDPPDSQVGSPEDDHPLPVDGPHEPEDAISFMGKRPRPARSSRHRPIEISSSSTSPETISSPDNGLRWRQTVIFTMDGLSTSAQLPWGDSDALFSQIAAALDIARRDILRVVAVPHRPPDYDPVNLHCMILQKLTEFRPTPYVRLVLVDRELHVAQNVQTSPFRRFPTWIPHVLTRTRLLTELGLGDLCDSQGSPCHVWKNNVLVEEHSITRLEIADGDYIRLYVGDLDGQDTCLSDIDLRFSEEAEEATITEDVDDAYLFQKAMRQFEHTCSKTLRDLEPHKCRIAPDHVTTGRRLDLPGRAAHQEQRQPVPTQDFHQGDFQRLGTWFDRDSLIECSDEGAIAYIDTWYIHHQRQSICREARPLRLGNDPTTWRSDILDLWHDVIDPSIATVIHLVQPPPPCAMTECVLAHLILEQSTRPQHEVGLITIHVRDRHGDTTRHGAYSLPNIMTERNVLHLAEMFIYCQARLCAVRLGALPFGLADWVEIPRAASLVIHIRPLILPTEENDHMELMQRPNTRWRRQTVPEEGLATSSNARRCARFVFNPGAPVFNPMMPNLNTMSEEIQELHQHWIRTAFSWEGETASTRIQTWFVDQHDQNFWTCTRPRTVRLYEDYTQWEAQIRQTWQDLLNPAAPAIIQVVTPTPLNTNRETAAHVLLIQRPHEVFVTILTTVVGLSHARRAITMQLAITTHEHMYVQNLLMALGLAGRCLATGAAMTCQTWYDRYLIQPGTVFPARNGQGLVIQMHRRPTYQDMRDGTNLLQTRMQSIHRERQTHGQVAHTHGPRSDTLPSTPSILEEDLEPPFSATGIIYVHWPPTYGSSTQIPHFVEVEAPGTPEQVRQEFRSMGYEGEAFSCGQHDAVYFHPCIFHHEMMHIYCNQDTTAKNGIHVQRGTPADDDITHMKILHRKGFRKAVITQREQVNAYVTILHFCNVEQSMKMIADRQGFDRPRTDHVIEIDCQELQAFFNAPPLQLITDITPYEVPDFIQEAIAQCRPLPRHDRLVIYADGSSQSKKRHCSPLWTDLHEASDSWCFAVFAEQYADQDATSERNLEFIGLTCQQILYEPDRPHHVGTDHIGSDAAETEALLWSAIWRLAQNHRLPTTFVTDSLLVGGQASGTLGTSSPSTPFCHLRAAFQALEAILPEDHLRVSHTRSHAGEPYNELVDHFAKLEGRDSQYLPRQQINMPTFGRILRVLWMILAQDDVALSFATANVRTFYKGDDGTPGKLHYVREQFKHLRLHFLGLQETRTTTCSTTAASVLRLASGDHQGHQGVELWVNLDQPYGWQNGRPPYFTKKDIVVTSANPRSLLARVHNQHLDFMVAVIYAPQSGISQSERADWWNDAMISIQEAVQDKDLVLLIDANAASGEQDARHVFQQDDKSTSGTGFLRDLLETHCLCLPATSDRHQGEQQTWLCPATQQGHRIDYVAIPISWFPSCTTSRTIPELDLGNIGDHTAVGLEVQWYQFSSHSPSNGHSARGYDRTAIPHRKLGKQLRDYVPLEWATDIATQVEHCNQHLVQTLQSHCPQRKTGPKKPFITEEMWALRAQKLQAGRRLRQLRCMQARESLVRAFACWRHPEIDVPGETFATSLQCALLKHGVQFQRSNSALRRELRKARGQALQDAVLTLPPECPASAILQALKPLVGPTNMKHRREMPLPMVNDEDGRPCRTPQDLTDRWANFFGAMEGGDQNGCKATEKSVEAESPGDIPTLVDLERAFRRVRPGKAIGADDIPPELCHCQPMTMARLTYTQMLKLLAHGQEALLHKGGLLVSAWKRKGAQQECSSYRSLLISSHVGKTLHRVIREQQSSLYERFLQRSQIGGRKQVPVGLGVHHVRASLRRAKQQRESSGVIFLDLQEAFYRVIRPLAVGGLLSDAVLGQIAARLNLDDQVLHDLHELLQSPSATELAGLPQHLQVALRALHTDTHFWVAGQTDYVRTAVGTRPGDPFADVVFGYMFSRILKSVETQMEQADLIEHFEDAETNGLFPSARTPTRPMPFLGPTWMDDLCITISASTAHAIETKTGVACGILLDACQRHGVTPNLQRGKSEILFAFRGKGSRPLRNKYFGPSTAGKMIILTEGGSKEIVVVGHYQHLGGLIHHSGETRHEMRKKVAHGHQTFTQHRKTLFQNGHLPLLKRSELFQTLVASKVTYGTESWTLMDKINKLYFHSAYMRLYRRLLKAPHDKPISDEEVSVILGLPLPTTVLRVARLRYLALLYKCEHVTPWAVLRADSQWMALICDDLQWLWDLVCSTTKLPAPRDHFGPWENVLRYHRTYWKRLLQRAVRLEILHAEDRLLLLRLHRDAFGFLTEKGPLAYRPQLYQQAPAQDHQIFGCMNCNKRFKSHGGEGAHLCRAHGIVAPVRRLYDGTTCPSCLREYHTFAKLQQHLRCTAQCRHLLQGQRQHEAPAPGKGSLANERLHREHDGLVPTLQAQGPKDTRQRPRADENFCGSLYGDLVSACFDHQDHPERDLFQELYGRIQTHPVSWTMTKRTLHHIAESLTTEDADLAHIDLMEWRQLLYRLADFRQWSFLAADFCAESMDQDLTLSHYEDWCRELQTHDPPRCVEQAVPRVHFQERVVVHAYSGRRRYGDFQWYLDATAERAGIGMLFVVSLDLVIDKQWGDIGRPESYQFWTNAIRSGYVLGMLGGPPCCTWSAARGKVDLAMQRQGKTGPRPIRSAEDLWGFWSLSLREKRQIMDGHKLLAFSIICMILLDEVDGSGIMEHPAEPSDPSSPSIWKLPLIQLLLTLPGFEKVTFAQGLLGADSAKSTTLLALNLPSLPLHLRANAISAELPRGRSIGLDQEGHFRTAVLKEYPPALCSALAASFATFLASAPMPCSKHHIPADVKEKILAMVSTDFTSTIGPDCAKG</sequence>
<dbReference type="GO" id="GO:0003676">
    <property type="term" value="F:nucleic acid binding"/>
    <property type="evidence" value="ECO:0007669"/>
    <property type="project" value="InterPro"/>
</dbReference>
<dbReference type="Gene3D" id="3.30.420.10">
    <property type="entry name" value="Ribonuclease H-like superfamily/Ribonuclease H"/>
    <property type="match status" value="1"/>
</dbReference>
<dbReference type="Proteomes" id="UP001152797">
    <property type="component" value="Unassembled WGS sequence"/>
</dbReference>
<dbReference type="Gene3D" id="3.60.10.10">
    <property type="entry name" value="Endonuclease/exonuclease/phosphatase"/>
    <property type="match status" value="1"/>
</dbReference>
<feature type="compositionally biased region" description="Basic and acidic residues" evidence="1">
    <location>
        <begin position="412"/>
        <end position="426"/>
    </location>
</feature>
<dbReference type="EMBL" id="CAMXCT030000314">
    <property type="protein sequence ID" value="CAL4764325.1"/>
    <property type="molecule type" value="Genomic_DNA"/>
</dbReference>
<dbReference type="InterPro" id="IPR036691">
    <property type="entry name" value="Endo/exonu/phosph_ase_sf"/>
</dbReference>
<dbReference type="InterPro" id="IPR013087">
    <property type="entry name" value="Znf_C2H2_type"/>
</dbReference>
<dbReference type="OrthoDB" id="415871at2759"/>
<evidence type="ECO:0000313" key="3">
    <source>
        <dbReference type="EMBL" id="CAI3977013.1"/>
    </source>
</evidence>
<dbReference type="SUPFAM" id="SSF56219">
    <property type="entry name" value="DNase I-like"/>
    <property type="match status" value="1"/>
</dbReference>
<dbReference type="PANTHER" id="PTHR47027:SF20">
    <property type="entry name" value="REVERSE TRANSCRIPTASE-LIKE PROTEIN WITH RNA-DIRECTED DNA POLYMERASE DOMAIN"/>
    <property type="match status" value="1"/>
</dbReference>
<proteinExistence type="predicted"/>
<feature type="compositionally biased region" description="Basic residues" evidence="1">
    <location>
        <begin position="434"/>
        <end position="444"/>
    </location>
</feature>
<reference evidence="4 5" key="2">
    <citation type="submission" date="2024-05" db="EMBL/GenBank/DDBJ databases">
        <authorList>
            <person name="Chen Y."/>
            <person name="Shah S."/>
            <person name="Dougan E. K."/>
            <person name="Thang M."/>
            <person name="Chan C."/>
        </authorList>
    </citation>
    <scope>NUCLEOTIDE SEQUENCE [LARGE SCALE GENOMIC DNA]</scope>
</reference>
<evidence type="ECO:0000259" key="2">
    <source>
        <dbReference type="PROSITE" id="PS00028"/>
    </source>
</evidence>
<dbReference type="PROSITE" id="PS00028">
    <property type="entry name" value="ZINC_FINGER_C2H2_1"/>
    <property type="match status" value="1"/>
</dbReference>
<feature type="compositionally biased region" description="Low complexity" evidence="1">
    <location>
        <begin position="448"/>
        <end position="462"/>
    </location>
</feature>
<feature type="region of interest" description="Disordered" evidence="1">
    <location>
        <begin position="389"/>
        <end position="464"/>
    </location>
</feature>
<gene>
    <name evidence="3" type="ORF">C1SCF055_LOCUS5192</name>
</gene>
<dbReference type="InterPro" id="IPR036397">
    <property type="entry name" value="RNaseH_sf"/>
</dbReference>
<organism evidence="3">
    <name type="scientific">Cladocopium goreaui</name>
    <dbReference type="NCBI Taxonomy" id="2562237"/>
    <lineage>
        <taxon>Eukaryota</taxon>
        <taxon>Sar</taxon>
        <taxon>Alveolata</taxon>
        <taxon>Dinophyceae</taxon>
        <taxon>Suessiales</taxon>
        <taxon>Symbiodiniaceae</taxon>
        <taxon>Cladocopium</taxon>
    </lineage>
</organism>
<dbReference type="EMBL" id="CAMXCT020000314">
    <property type="protein sequence ID" value="CAL1130388.1"/>
    <property type="molecule type" value="Genomic_DNA"/>
</dbReference>
<comment type="caution">
    <text evidence="3">The sequence shown here is derived from an EMBL/GenBank/DDBJ whole genome shotgun (WGS) entry which is preliminary data.</text>
</comment>
<accession>A0A9P1FI44</accession>
<protein>
    <submittedName>
        <fullName evidence="4">RNase H type-1 domain-containing protein</fullName>
    </submittedName>
</protein>
<evidence type="ECO:0000313" key="4">
    <source>
        <dbReference type="EMBL" id="CAL4764325.1"/>
    </source>
</evidence>
<dbReference type="EMBL" id="CAMXCT010000314">
    <property type="protein sequence ID" value="CAI3977013.1"/>
    <property type="molecule type" value="Genomic_DNA"/>
</dbReference>
<evidence type="ECO:0000313" key="5">
    <source>
        <dbReference type="Proteomes" id="UP001152797"/>
    </source>
</evidence>
<name>A0A9P1FI44_9DINO</name>
<feature type="domain" description="C2H2-type" evidence="2">
    <location>
        <begin position="2737"/>
        <end position="2758"/>
    </location>
</feature>
<dbReference type="PANTHER" id="PTHR47027">
    <property type="entry name" value="REVERSE TRANSCRIPTASE DOMAIN-CONTAINING PROTEIN"/>
    <property type="match status" value="1"/>
</dbReference>
<keyword evidence="5" id="KW-1185">Reference proteome</keyword>
<reference evidence="3" key="1">
    <citation type="submission" date="2022-10" db="EMBL/GenBank/DDBJ databases">
        <authorList>
            <person name="Chen Y."/>
            <person name="Dougan E. K."/>
            <person name="Chan C."/>
            <person name="Rhodes N."/>
            <person name="Thang M."/>
        </authorList>
    </citation>
    <scope>NUCLEOTIDE SEQUENCE</scope>
</reference>